<accession>A0A5J4PTZ7</accession>
<dbReference type="SUPFAM" id="SSF50939">
    <property type="entry name" value="Sialidases"/>
    <property type="match status" value="1"/>
</dbReference>
<name>A0A5J4PTZ7_9ZZZZ</name>
<organism evidence="1">
    <name type="scientific">termite gut metagenome</name>
    <dbReference type="NCBI Taxonomy" id="433724"/>
    <lineage>
        <taxon>unclassified sequences</taxon>
        <taxon>metagenomes</taxon>
        <taxon>organismal metagenomes</taxon>
    </lineage>
</organism>
<comment type="caution">
    <text evidence="1">The sequence shown here is derived from an EMBL/GenBank/DDBJ whole genome shotgun (WGS) entry which is preliminary data.</text>
</comment>
<reference evidence="1" key="1">
    <citation type="submission" date="2019-03" db="EMBL/GenBank/DDBJ databases">
        <title>Single cell metagenomics reveals metabolic interactions within the superorganism composed of flagellate Streblomastix strix and complex community of Bacteroidetes bacteria on its surface.</title>
        <authorList>
            <person name="Treitli S.C."/>
            <person name="Kolisko M."/>
            <person name="Husnik F."/>
            <person name="Keeling P."/>
            <person name="Hampl V."/>
        </authorList>
    </citation>
    <scope>NUCLEOTIDE SEQUENCE</scope>
    <source>
        <strain evidence="1">STM</strain>
    </source>
</reference>
<protein>
    <submittedName>
        <fullName evidence="1">Uncharacterized protein</fullName>
    </submittedName>
</protein>
<dbReference type="EMBL" id="SNRY01006590">
    <property type="protein sequence ID" value="KAA6312248.1"/>
    <property type="molecule type" value="Genomic_DNA"/>
</dbReference>
<dbReference type="InterPro" id="IPR036278">
    <property type="entry name" value="Sialidase_sf"/>
</dbReference>
<proteinExistence type="predicted"/>
<gene>
    <name evidence="1" type="ORF">EZS27_036786</name>
</gene>
<sequence>MHYGLTSTDGVHWIEVYDTSYNTVCWSKELAIFVALGAPASSTGIAISSDGINWTPYTSSFASNYNLSHVSWFPTINKFIATYGISSTIGGFLTSSDGITWTNIAMLSALPVNVAYSETLGIFLSTGTTTSVKLILK</sequence>
<evidence type="ECO:0000313" key="1">
    <source>
        <dbReference type="EMBL" id="KAA6312248.1"/>
    </source>
</evidence>
<dbReference type="AlphaFoldDB" id="A0A5J4PTZ7"/>